<dbReference type="EMBL" id="OZ035840">
    <property type="protein sequence ID" value="CAL1588941.1"/>
    <property type="molecule type" value="Genomic_DNA"/>
</dbReference>
<name>A0AAV2KL10_KNICA</name>
<accession>A0AAV2KL10</accession>
<evidence type="ECO:0000313" key="3">
    <source>
        <dbReference type="Proteomes" id="UP001497482"/>
    </source>
</evidence>
<proteinExistence type="predicted"/>
<dbReference type="Proteomes" id="UP001497482">
    <property type="component" value="Chromosome 18"/>
</dbReference>
<evidence type="ECO:0000313" key="2">
    <source>
        <dbReference type="EMBL" id="CAL1588941.1"/>
    </source>
</evidence>
<keyword evidence="3" id="KW-1185">Reference proteome</keyword>
<evidence type="ECO:0000256" key="1">
    <source>
        <dbReference type="SAM" id="MobiDB-lite"/>
    </source>
</evidence>
<protein>
    <submittedName>
        <fullName evidence="2">Uncharacterized protein</fullName>
    </submittedName>
</protein>
<organism evidence="2 3">
    <name type="scientific">Knipowitschia caucasica</name>
    <name type="common">Caucasian dwarf goby</name>
    <name type="synonym">Pomatoschistus caucasicus</name>
    <dbReference type="NCBI Taxonomy" id="637954"/>
    <lineage>
        <taxon>Eukaryota</taxon>
        <taxon>Metazoa</taxon>
        <taxon>Chordata</taxon>
        <taxon>Craniata</taxon>
        <taxon>Vertebrata</taxon>
        <taxon>Euteleostomi</taxon>
        <taxon>Actinopterygii</taxon>
        <taxon>Neopterygii</taxon>
        <taxon>Teleostei</taxon>
        <taxon>Neoteleostei</taxon>
        <taxon>Acanthomorphata</taxon>
        <taxon>Gobiaria</taxon>
        <taxon>Gobiiformes</taxon>
        <taxon>Gobioidei</taxon>
        <taxon>Gobiidae</taxon>
        <taxon>Gobiinae</taxon>
        <taxon>Knipowitschia</taxon>
    </lineage>
</organism>
<sequence length="330" mass="35677">MSPVRPGVEQPKVGSPSAPFEETEYEREKEEREFQLKREIALKRNEAEAVTAREVAFKKIEADAALRMRQLELQSAGRSPVSSSPVCNLSGRASEACASLAVSDILDYDCVKGAILRSYETWPKAHSAYVSPAHVVGVLPVAARDQSPNDEVKSIMWSDSAGGKVCPMSVLTHAQSKRGRQSDVGNSVLAPDFAGVGAPSGGRTDDTKAKVYSEKPELITSVSPPTSQKAGRKFSLAGLVFSCGIPEPIKLLEEFLAEIRQFDPAGATVPVCVCWVALCPSHCSSEHSNLVLLALMSNPDQRRMRGALLTLDHTVRIQHRRGKDNVVAEA</sequence>
<reference evidence="2 3" key="1">
    <citation type="submission" date="2024-04" db="EMBL/GenBank/DDBJ databases">
        <authorList>
            <person name="Waldvogel A.-M."/>
            <person name="Schoenle A."/>
        </authorList>
    </citation>
    <scope>NUCLEOTIDE SEQUENCE [LARGE SCALE GENOMIC DNA]</scope>
</reference>
<gene>
    <name evidence="2" type="ORF">KC01_LOCUS18643</name>
</gene>
<dbReference type="AlphaFoldDB" id="A0AAV2KL10"/>
<feature type="region of interest" description="Disordered" evidence="1">
    <location>
        <begin position="1"/>
        <end position="31"/>
    </location>
</feature>